<evidence type="ECO:0000313" key="3">
    <source>
        <dbReference type="Proteomes" id="UP000610846"/>
    </source>
</evidence>
<evidence type="ECO:0000259" key="1">
    <source>
        <dbReference type="PROSITE" id="PS50995"/>
    </source>
</evidence>
<comment type="caution">
    <text evidence="2">The sequence shown here is derived from an EMBL/GenBank/DDBJ whole genome shotgun (WGS) entry which is preliminary data.</text>
</comment>
<protein>
    <submittedName>
        <fullName evidence="2">Winged helix DNA-binding protein</fullName>
    </submittedName>
</protein>
<dbReference type="Pfam" id="PF01047">
    <property type="entry name" value="MarR"/>
    <property type="match status" value="1"/>
</dbReference>
<dbReference type="Proteomes" id="UP000610846">
    <property type="component" value="Unassembled WGS sequence"/>
</dbReference>
<dbReference type="GO" id="GO:0003700">
    <property type="term" value="F:DNA-binding transcription factor activity"/>
    <property type="evidence" value="ECO:0007669"/>
    <property type="project" value="InterPro"/>
</dbReference>
<accession>A0A927G8U2</accession>
<feature type="domain" description="HTH marR-type" evidence="1">
    <location>
        <begin position="1"/>
        <end position="144"/>
    </location>
</feature>
<name>A0A927G8U2_9MICO</name>
<keyword evidence="3" id="KW-1185">Reference proteome</keyword>
<dbReference type="PRINTS" id="PR00598">
    <property type="entry name" value="HTHMARR"/>
</dbReference>
<proteinExistence type="predicted"/>
<dbReference type="SUPFAM" id="SSF46785">
    <property type="entry name" value="Winged helix' DNA-binding domain"/>
    <property type="match status" value="1"/>
</dbReference>
<evidence type="ECO:0000313" key="2">
    <source>
        <dbReference type="EMBL" id="MBD8078679.1"/>
    </source>
</evidence>
<reference evidence="2" key="1">
    <citation type="journal article" date="2018" name="Curr. Microbiol.">
        <title>Cellulosimicrobium arenosum sp. nov., Isolated from Marine Sediment Sand.</title>
        <authorList>
            <person name="Oh M."/>
            <person name="Kim J.H."/>
            <person name="Yoon J.H."/>
            <person name="Schumann P."/>
            <person name="Kim W."/>
        </authorList>
    </citation>
    <scope>NUCLEOTIDE SEQUENCE</scope>
    <source>
        <strain evidence="2">KCTC 49039</strain>
    </source>
</reference>
<reference evidence="2" key="2">
    <citation type="submission" date="2020-09" db="EMBL/GenBank/DDBJ databases">
        <authorList>
            <person name="Yu Y."/>
        </authorList>
    </citation>
    <scope>NUCLEOTIDE SEQUENCE</scope>
    <source>
        <strain evidence="2">KCTC 49039</strain>
    </source>
</reference>
<dbReference type="InterPro" id="IPR036390">
    <property type="entry name" value="WH_DNA-bd_sf"/>
</dbReference>
<keyword evidence="2" id="KW-0238">DNA-binding</keyword>
<dbReference type="GO" id="GO:0006950">
    <property type="term" value="P:response to stress"/>
    <property type="evidence" value="ECO:0007669"/>
    <property type="project" value="TreeGrafter"/>
</dbReference>
<dbReference type="InterPro" id="IPR000835">
    <property type="entry name" value="HTH_MarR-typ"/>
</dbReference>
<gene>
    <name evidence="2" type="ORF">IF651_06360</name>
</gene>
<dbReference type="Gene3D" id="1.10.10.10">
    <property type="entry name" value="Winged helix-like DNA-binding domain superfamily/Winged helix DNA-binding domain"/>
    <property type="match status" value="1"/>
</dbReference>
<dbReference type="PANTHER" id="PTHR33164">
    <property type="entry name" value="TRANSCRIPTIONAL REGULATOR, MARR FAMILY"/>
    <property type="match status" value="1"/>
</dbReference>
<organism evidence="2 3">
    <name type="scientific">Cellulosimicrobium arenosum</name>
    <dbReference type="NCBI Taxonomy" id="2708133"/>
    <lineage>
        <taxon>Bacteria</taxon>
        <taxon>Bacillati</taxon>
        <taxon>Actinomycetota</taxon>
        <taxon>Actinomycetes</taxon>
        <taxon>Micrococcales</taxon>
        <taxon>Promicromonosporaceae</taxon>
        <taxon>Cellulosimicrobium</taxon>
    </lineage>
</organism>
<dbReference type="PANTHER" id="PTHR33164:SF43">
    <property type="entry name" value="HTH-TYPE TRANSCRIPTIONAL REPRESSOR YETL"/>
    <property type="match status" value="1"/>
</dbReference>
<dbReference type="SMART" id="SM00347">
    <property type="entry name" value="HTH_MARR"/>
    <property type="match status" value="1"/>
</dbReference>
<dbReference type="InterPro" id="IPR039422">
    <property type="entry name" value="MarR/SlyA-like"/>
</dbReference>
<dbReference type="AlphaFoldDB" id="A0A927G8U2"/>
<dbReference type="PROSITE" id="PS50995">
    <property type="entry name" value="HTH_MARR_2"/>
    <property type="match status" value="1"/>
</dbReference>
<dbReference type="RefSeq" id="WP_191828272.1">
    <property type="nucleotide sequence ID" value="NZ_JACYHB010000004.1"/>
</dbReference>
<dbReference type="InterPro" id="IPR036388">
    <property type="entry name" value="WH-like_DNA-bd_sf"/>
</dbReference>
<dbReference type="GO" id="GO:0003677">
    <property type="term" value="F:DNA binding"/>
    <property type="evidence" value="ECO:0007669"/>
    <property type="project" value="UniProtKB-KW"/>
</dbReference>
<sequence length="148" mass="16145">MDGTTSPAGPLDHLPSWLLSRAAARSHRVLQRHLRAAGSTGYEYRVVAALAAHGVQSQADVGRAVALDRRDVTHTVRALEERGLVQRAQDATDARLVRVGLTPAGRQEWTRLEQVMQDVQDELLAPLDPAEARVLTELVGRLDDCVSP</sequence>
<dbReference type="EMBL" id="JACYHB010000004">
    <property type="protein sequence ID" value="MBD8078679.1"/>
    <property type="molecule type" value="Genomic_DNA"/>
</dbReference>